<evidence type="ECO:0000259" key="5">
    <source>
        <dbReference type="Pfam" id="PF07940"/>
    </source>
</evidence>
<evidence type="ECO:0000256" key="2">
    <source>
        <dbReference type="ARBA" id="ARBA00022729"/>
    </source>
</evidence>
<evidence type="ECO:0000313" key="7">
    <source>
        <dbReference type="Proteomes" id="UP001558481"/>
    </source>
</evidence>
<accession>A0ABV3UY02</accession>
<dbReference type="InterPro" id="IPR008929">
    <property type="entry name" value="Chondroitin_lyas"/>
</dbReference>
<keyword evidence="2" id="KW-0732">Signal</keyword>
<evidence type="ECO:0000256" key="4">
    <source>
        <dbReference type="ARBA" id="ARBA00023239"/>
    </source>
</evidence>
<dbReference type="EMBL" id="JAYWLU010000001">
    <property type="protein sequence ID" value="MEX3593299.1"/>
    <property type="molecule type" value="Genomic_DNA"/>
</dbReference>
<keyword evidence="7" id="KW-1185">Reference proteome</keyword>
<evidence type="ECO:0000256" key="1">
    <source>
        <dbReference type="ARBA" id="ARBA00004418"/>
    </source>
</evidence>
<dbReference type="Gene3D" id="2.70.98.70">
    <property type="match status" value="1"/>
</dbReference>
<proteinExistence type="predicted"/>
<name>A0ABV3UY02_9MICC</name>
<keyword evidence="3" id="KW-0574">Periplasm</keyword>
<reference evidence="6 7" key="1">
    <citation type="journal article" date="2024" name="Fungal Genet. Biol.">
        <title>The porcine skin microbiome exhibits broad fungal antagonism.</title>
        <authorList>
            <person name="De La Cruz K.F."/>
            <person name="Townsend E.C."/>
            <person name="Alex Cheong J.Z."/>
            <person name="Salamzade R."/>
            <person name="Liu A."/>
            <person name="Sandstrom S."/>
            <person name="Davila E."/>
            <person name="Huang L."/>
            <person name="Xu K.H."/>
            <person name="Wu S.Y."/>
            <person name="Meudt J.J."/>
            <person name="Shanmuganayagam D."/>
            <person name="Gibson A.L.F."/>
            <person name="Kalan L.R."/>
        </authorList>
    </citation>
    <scope>NUCLEOTIDE SEQUENCE [LARGE SCALE GENOMIC DNA]</scope>
    <source>
        <strain evidence="6 7">LK2625</strain>
    </source>
</reference>
<dbReference type="Gene3D" id="1.50.10.100">
    <property type="entry name" value="Chondroitin AC/alginate lyase"/>
    <property type="match status" value="1"/>
</dbReference>
<comment type="caution">
    <text evidence="6">The sequence shown here is derived from an EMBL/GenBank/DDBJ whole genome shotgun (WGS) entry which is preliminary data.</text>
</comment>
<protein>
    <submittedName>
        <fullName evidence="6">Heparinase II/III family protein</fullName>
    </submittedName>
</protein>
<organism evidence="6 7">
    <name type="scientific">Kocuria carniphila</name>
    <dbReference type="NCBI Taxonomy" id="262208"/>
    <lineage>
        <taxon>Bacteria</taxon>
        <taxon>Bacillati</taxon>
        <taxon>Actinomycetota</taxon>
        <taxon>Actinomycetes</taxon>
        <taxon>Micrococcales</taxon>
        <taxon>Micrococcaceae</taxon>
        <taxon>Kocuria</taxon>
    </lineage>
</organism>
<evidence type="ECO:0000256" key="3">
    <source>
        <dbReference type="ARBA" id="ARBA00022764"/>
    </source>
</evidence>
<sequence length="488" mass="55003">MSANYCQYQLPTKGVLELNGYKTDWMKLAHANFSSNRLWSLSLKYLIDLSKINSRLAIDILNSFYQTLWLKYDELQSTLPGSWDHCTAMRIEVLCGLIGSGNDLLASRAFSELENEIAYALEPTHIKRNNHGFMLIESVILASVAFEVYDRNNESLELRRYAEHELAAIFKSVFGLDGYCNENSPFYSHLYVHRMKQMLARIKNFESLSEIGSRLSEQIQVATVTLEAVLHPDGSIPPMGDSSPMETRIYKSSDGVFASTRTGFWAWKNNGKYVSFKCGYESLVHKHADDTSITVRNGSDAFIVDSGFCSFDYSDPRVLMLRTQRAHSGLYFPSFDHLHPAKIYKAPYKKESRLYDEGGNAVSGSYSLFGGYFAYRRVKIQSESYFIVEDWAGSASGDGVVHRFVVPDDVRIEISSSGMTLFGGESSLKCSFSRRMNYEISSGQESSPHKGWISTNPGSVVPARCIELTSQVFTVDPVQFQFQFSSAK</sequence>
<dbReference type="Proteomes" id="UP001558481">
    <property type="component" value="Unassembled WGS sequence"/>
</dbReference>
<gene>
    <name evidence="6" type="ORF">VVR66_01035</name>
</gene>
<dbReference type="RefSeq" id="WP_368628871.1">
    <property type="nucleotide sequence ID" value="NZ_JAYWLU010000001.1"/>
</dbReference>
<feature type="domain" description="Heparinase II/III-like C-terminal" evidence="5">
    <location>
        <begin position="261"/>
        <end position="421"/>
    </location>
</feature>
<comment type="subcellular location">
    <subcellularLocation>
        <location evidence="1">Periplasm</location>
    </subcellularLocation>
</comment>
<keyword evidence="4" id="KW-0456">Lyase</keyword>
<dbReference type="Pfam" id="PF07940">
    <property type="entry name" value="Hepar_II_III_C"/>
    <property type="match status" value="1"/>
</dbReference>
<dbReference type="InterPro" id="IPR012480">
    <property type="entry name" value="Hepar_II_III_C"/>
</dbReference>
<dbReference type="PANTHER" id="PTHR39210">
    <property type="entry name" value="HEPARIN-SULFATE LYASE"/>
    <property type="match status" value="1"/>
</dbReference>
<dbReference type="PANTHER" id="PTHR39210:SF1">
    <property type="entry name" value="HEPARIN-SULFATE LYASE"/>
    <property type="match status" value="1"/>
</dbReference>
<evidence type="ECO:0000313" key="6">
    <source>
        <dbReference type="EMBL" id="MEX3593299.1"/>
    </source>
</evidence>